<reference evidence="9 10" key="1">
    <citation type="submission" date="2008-04" db="EMBL/GenBank/DDBJ databases">
        <title>Complete sequence of chromosome of Natranaerobius thermophilus JW/NM-WN-LF.</title>
        <authorList>
            <consortium name="US DOE Joint Genome Institute"/>
            <person name="Copeland A."/>
            <person name="Lucas S."/>
            <person name="Lapidus A."/>
            <person name="Glavina del Rio T."/>
            <person name="Dalin E."/>
            <person name="Tice H."/>
            <person name="Bruce D."/>
            <person name="Goodwin L."/>
            <person name="Pitluck S."/>
            <person name="Chertkov O."/>
            <person name="Brettin T."/>
            <person name="Detter J.C."/>
            <person name="Han C."/>
            <person name="Kuske C.R."/>
            <person name="Schmutz J."/>
            <person name="Larimer F."/>
            <person name="Land M."/>
            <person name="Hauser L."/>
            <person name="Kyrpides N."/>
            <person name="Lykidis A."/>
            <person name="Mesbah N.M."/>
            <person name="Wiegel J."/>
        </authorList>
    </citation>
    <scope>NUCLEOTIDE SEQUENCE [LARGE SCALE GENOMIC DNA]</scope>
    <source>
        <strain evidence="10">ATCC BAA-1301 / DSM 18059 / JW/NM-WN-LF</strain>
    </source>
</reference>
<dbReference type="Pfam" id="PF19300">
    <property type="entry name" value="BPD_transp_1_N"/>
    <property type="match status" value="1"/>
</dbReference>
<feature type="transmembrane region" description="Helical" evidence="7">
    <location>
        <begin position="99"/>
        <end position="119"/>
    </location>
</feature>
<dbReference type="InParanoid" id="B2A2X7"/>
<keyword evidence="10" id="KW-1185">Reference proteome</keyword>
<feature type="transmembrane region" description="Helical" evidence="7">
    <location>
        <begin position="288"/>
        <end position="312"/>
    </location>
</feature>
<dbReference type="Pfam" id="PF00528">
    <property type="entry name" value="BPD_transp_1"/>
    <property type="match status" value="1"/>
</dbReference>
<name>B2A2X7_NATTJ</name>
<feature type="domain" description="ABC transmembrane type-1" evidence="8">
    <location>
        <begin position="95"/>
        <end position="305"/>
    </location>
</feature>
<keyword evidence="6 7" id="KW-0472">Membrane</keyword>
<evidence type="ECO:0000256" key="2">
    <source>
        <dbReference type="ARBA" id="ARBA00022448"/>
    </source>
</evidence>
<dbReference type="InterPro" id="IPR000515">
    <property type="entry name" value="MetI-like"/>
</dbReference>
<evidence type="ECO:0000256" key="4">
    <source>
        <dbReference type="ARBA" id="ARBA00022692"/>
    </source>
</evidence>
<evidence type="ECO:0000259" key="8">
    <source>
        <dbReference type="PROSITE" id="PS50928"/>
    </source>
</evidence>
<feature type="transmembrane region" description="Helical" evidence="7">
    <location>
        <begin position="175"/>
        <end position="196"/>
    </location>
</feature>
<keyword evidence="5 7" id="KW-1133">Transmembrane helix</keyword>
<dbReference type="AlphaFoldDB" id="B2A2X7"/>
<evidence type="ECO:0000256" key="7">
    <source>
        <dbReference type="RuleBase" id="RU363032"/>
    </source>
</evidence>
<dbReference type="Gene3D" id="1.10.3720.10">
    <property type="entry name" value="MetI-like"/>
    <property type="match status" value="1"/>
</dbReference>
<dbReference type="eggNOG" id="COG0601">
    <property type="taxonomic scope" value="Bacteria"/>
</dbReference>
<dbReference type="RefSeq" id="WP_012449178.1">
    <property type="nucleotide sequence ID" value="NC_010718.1"/>
</dbReference>
<feature type="transmembrane region" description="Helical" evidence="7">
    <location>
        <begin position="131"/>
        <end position="155"/>
    </location>
</feature>
<evidence type="ECO:0000256" key="6">
    <source>
        <dbReference type="ARBA" id="ARBA00023136"/>
    </source>
</evidence>
<dbReference type="OrthoDB" id="9773221at2"/>
<dbReference type="GO" id="GO:0055085">
    <property type="term" value="P:transmembrane transport"/>
    <property type="evidence" value="ECO:0007669"/>
    <property type="project" value="InterPro"/>
</dbReference>
<dbReference type="PANTHER" id="PTHR43163:SF6">
    <property type="entry name" value="DIPEPTIDE TRANSPORT SYSTEM PERMEASE PROTEIN DPPB-RELATED"/>
    <property type="match status" value="1"/>
</dbReference>
<dbReference type="SUPFAM" id="SSF161098">
    <property type="entry name" value="MetI-like"/>
    <property type="match status" value="1"/>
</dbReference>
<dbReference type="FunCoup" id="B2A2X7">
    <property type="interactions" value="153"/>
</dbReference>
<dbReference type="KEGG" id="nth:Nther_2797"/>
<dbReference type="HOGENOM" id="CLU_036879_1_2_9"/>
<dbReference type="InterPro" id="IPR045621">
    <property type="entry name" value="BPD_transp_1_N"/>
</dbReference>
<accession>B2A2X7</accession>
<comment type="similarity">
    <text evidence="7">Belongs to the binding-protein-dependent transport system permease family.</text>
</comment>
<protein>
    <submittedName>
        <fullName evidence="9">Binding-protein-dependent transport systems inner membrane component</fullName>
    </submittedName>
</protein>
<keyword evidence="2 7" id="KW-0813">Transport</keyword>
<evidence type="ECO:0000313" key="9">
    <source>
        <dbReference type="EMBL" id="ACB86345.1"/>
    </source>
</evidence>
<dbReference type="PANTHER" id="PTHR43163">
    <property type="entry name" value="DIPEPTIDE TRANSPORT SYSTEM PERMEASE PROTEIN DPPB-RELATED"/>
    <property type="match status" value="1"/>
</dbReference>
<reference evidence="9 10" key="2">
    <citation type="journal article" date="2011" name="J. Bacteriol.">
        <title>Complete genome sequence of the anaerobic, halophilic alkalithermophile Natranaerobius thermophilus JW/NM-WN-LF.</title>
        <authorList>
            <person name="Zhao B."/>
            <person name="Mesbah N.M."/>
            <person name="Dalin E."/>
            <person name="Goodwin L."/>
            <person name="Nolan M."/>
            <person name="Pitluck S."/>
            <person name="Chertkov O."/>
            <person name="Brettin T.S."/>
            <person name="Han J."/>
            <person name="Larimer F.W."/>
            <person name="Land M.L."/>
            <person name="Hauser L."/>
            <person name="Kyrpides N."/>
            <person name="Wiegel J."/>
        </authorList>
    </citation>
    <scope>NUCLEOTIDE SEQUENCE [LARGE SCALE GENOMIC DNA]</scope>
    <source>
        <strain evidence="10">ATCC BAA-1301 / DSM 18059 / JW/NM-WN-LF</strain>
    </source>
</reference>
<dbReference type="InterPro" id="IPR035906">
    <property type="entry name" value="MetI-like_sf"/>
</dbReference>
<feature type="transmembrane region" description="Helical" evidence="7">
    <location>
        <begin position="240"/>
        <end position="268"/>
    </location>
</feature>
<dbReference type="STRING" id="457570.Nther_2797"/>
<keyword evidence="4 7" id="KW-0812">Transmembrane</keyword>
<proteinExistence type="inferred from homology"/>
<evidence type="ECO:0000256" key="1">
    <source>
        <dbReference type="ARBA" id="ARBA00004651"/>
    </source>
</evidence>
<dbReference type="PROSITE" id="PS50928">
    <property type="entry name" value="ABC_TM1"/>
    <property type="match status" value="1"/>
</dbReference>
<dbReference type="GO" id="GO:0005886">
    <property type="term" value="C:plasma membrane"/>
    <property type="evidence" value="ECO:0007669"/>
    <property type="project" value="UniProtKB-SubCell"/>
</dbReference>
<evidence type="ECO:0000313" key="10">
    <source>
        <dbReference type="Proteomes" id="UP000001683"/>
    </source>
</evidence>
<organism evidence="9 10">
    <name type="scientific">Natranaerobius thermophilus (strain ATCC BAA-1301 / DSM 18059 / JW/NM-WN-LF)</name>
    <dbReference type="NCBI Taxonomy" id="457570"/>
    <lineage>
        <taxon>Bacteria</taxon>
        <taxon>Bacillati</taxon>
        <taxon>Bacillota</taxon>
        <taxon>Clostridia</taxon>
        <taxon>Natranaerobiales</taxon>
        <taxon>Natranaerobiaceae</taxon>
        <taxon>Natranaerobius</taxon>
    </lineage>
</organism>
<gene>
    <name evidence="9" type="ordered locus">Nther_2797</name>
</gene>
<dbReference type="Proteomes" id="UP000001683">
    <property type="component" value="Chromosome"/>
</dbReference>
<dbReference type="CDD" id="cd06261">
    <property type="entry name" value="TM_PBP2"/>
    <property type="match status" value="1"/>
</dbReference>
<dbReference type="EMBL" id="CP001034">
    <property type="protein sequence ID" value="ACB86345.1"/>
    <property type="molecule type" value="Genomic_DNA"/>
</dbReference>
<evidence type="ECO:0000256" key="3">
    <source>
        <dbReference type="ARBA" id="ARBA00022475"/>
    </source>
</evidence>
<evidence type="ECO:0000256" key="5">
    <source>
        <dbReference type="ARBA" id="ARBA00022989"/>
    </source>
</evidence>
<comment type="subcellular location">
    <subcellularLocation>
        <location evidence="1 7">Cell membrane</location>
        <topology evidence="1 7">Multi-pass membrane protein</topology>
    </subcellularLocation>
</comment>
<sequence>MYQYIVRRILQLIPTIIGVTIIVFLVINAAPGNPMSGMVDPNLTEEEIDRQLEEMGLKDPIHQRYWSWITQVIQGDLGYSFRYHVPVESLIGSRIGPTFMLSFSALFVSILLAVPIGVLSATRQYSKVDNLFTVIAIGGVSIPVFFLGILLIKFLAFDFQIFPTGGYPNLSDENFFTAIPRVLHHLILPMIALAAAQTARFMRYTRSSMLEVIKQDYVRTARAKGLSEKIVIYKHALRNALIPVITLLGLTLPFLFSGAILTETVFVWPGMGRLLLDSVHDRDYPLLMGINLFFAFMVMLGNLLADVLYAVVDPRIKYN</sequence>
<feature type="transmembrane region" description="Helical" evidence="7">
    <location>
        <begin position="12"/>
        <end position="30"/>
    </location>
</feature>
<keyword evidence="3" id="KW-1003">Cell membrane</keyword>